<dbReference type="PANTHER" id="PTHR38815">
    <property type="entry name" value="HYPOTHETICAL MEMBRANE PROTEIN, CONSERVED, DUF373 FAMILY"/>
    <property type="match status" value="1"/>
</dbReference>
<dbReference type="PANTHER" id="PTHR38815:SF1">
    <property type="entry name" value="DUF373 FAMILY PROTEIN"/>
    <property type="match status" value="1"/>
</dbReference>
<evidence type="ECO:0000313" key="4">
    <source>
        <dbReference type="Proteomes" id="UP000237153"/>
    </source>
</evidence>
<reference evidence="2" key="2">
    <citation type="journal article" date="2020" name="mSystems">
        <title>Genome- and Community-Level Interaction Insights into Carbon Utilization and Element Cycling Functions of Hydrothermarchaeota in Hydrothermal Sediment.</title>
        <authorList>
            <person name="Zhou Z."/>
            <person name="Liu Y."/>
            <person name="Xu W."/>
            <person name="Pan J."/>
            <person name="Luo Z.H."/>
            <person name="Li M."/>
        </authorList>
    </citation>
    <scope>NUCLEOTIDE SEQUENCE [LARGE SCALE GENOMIC DNA]</scope>
    <source>
        <strain evidence="2">SpSt-1261</strain>
    </source>
</reference>
<feature type="transmembrane region" description="Helical" evidence="1">
    <location>
        <begin position="163"/>
        <end position="180"/>
    </location>
</feature>
<evidence type="ECO:0000313" key="2">
    <source>
        <dbReference type="EMBL" id="HEW63923.1"/>
    </source>
</evidence>
<feature type="transmembrane region" description="Helical" evidence="1">
    <location>
        <begin position="332"/>
        <end position="354"/>
    </location>
</feature>
<feature type="transmembrane region" description="Helical" evidence="1">
    <location>
        <begin position="216"/>
        <end position="241"/>
    </location>
</feature>
<dbReference type="Proteomes" id="UP000237153">
    <property type="component" value="Unassembled WGS sequence"/>
</dbReference>
<feature type="transmembrane region" description="Helical" evidence="1">
    <location>
        <begin position="291"/>
        <end position="312"/>
    </location>
</feature>
<dbReference type="InterPro" id="IPR007254">
    <property type="entry name" value="DUF373"/>
</dbReference>
<dbReference type="Proteomes" id="UP000886076">
    <property type="component" value="Unassembled WGS sequence"/>
</dbReference>
<feature type="transmembrane region" description="Helical" evidence="1">
    <location>
        <begin position="186"/>
        <end position="204"/>
    </location>
</feature>
<dbReference type="AlphaFoldDB" id="A0A2J6N7X0"/>
<proteinExistence type="predicted"/>
<keyword evidence="1" id="KW-0812">Transmembrane</keyword>
<dbReference type="EMBL" id="PNIM01000004">
    <property type="protein sequence ID" value="PMB75943.1"/>
    <property type="molecule type" value="Genomic_DNA"/>
</dbReference>
<protein>
    <submittedName>
        <fullName evidence="2">DUF373 family protein</fullName>
    </submittedName>
</protein>
<name>A0A2J6N7X0_9CREN</name>
<keyword evidence="1" id="KW-0472">Membrane</keyword>
<gene>
    <name evidence="3" type="ORF">C0188_01240</name>
    <name evidence="2" type="ORF">ENO39_02545</name>
</gene>
<evidence type="ECO:0000256" key="1">
    <source>
        <dbReference type="SAM" id="Phobius"/>
    </source>
</evidence>
<comment type="caution">
    <text evidence="3">The sequence shown here is derived from an EMBL/GenBank/DDBJ whole genome shotgun (WGS) entry which is preliminary data.</text>
</comment>
<dbReference type="Pfam" id="PF04123">
    <property type="entry name" value="DUF373"/>
    <property type="match status" value="1"/>
</dbReference>
<feature type="transmembrane region" description="Helical" evidence="1">
    <location>
        <begin position="261"/>
        <end position="279"/>
    </location>
</feature>
<reference evidence="3 4" key="1">
    <citation type="submission" date="2018-01" db="EMBL/GenBank/DDBJ databases">
        <title>Metagenomic assembled genomes from two thermal pools in the Uzon Caldera, Kamchatka, Russia.</title>
        <authorList>
            <person name="Wilkins L."/>
            <person name="Ettinger C."/>
        </authorList>
    </citation>
    <scope>NUCLEOTIDE SEQUENCE [LARGE SCALE GENOMIC DNA]</scope>
    <source>
        <strain evidence="3">ZAV-06</strain>
    </source>
</reference>
<keyword evidence="1" id="KW-1133">Transmembrane helix</keyword>
<sequence>MKVEKGKVLLLVVDRDNDIERVTGKSTPIFGKDDVFKIAVEFALKSPEDSDLNVMFSALQLYEKLRNEGMDVEIAVVGGHETDSIKADMKIRDAVKFLKEKTGVTGIIMVSDGTEDELTLPVIETILPVISIKRVVVEQWRGVEETYILIGKYLKKAIFEPRFSKIFLGLPGAIILAFVILDFFGYIQYGVMVAGFLIGGAMIIRGFNLESKIYELWASSPIMFISSTIATIFLISGAVIFGYTLYSEYNIRSWGEALQSATPLIGLSIFSIYIGKGIVKIIERNIRIWRDVLGMIITLIFIIAFLRLGQYLTTYPGGTALDILRSSLFDSGFLEILLVGLVIAGALTLIIAYLEKRFFPSQK</sequence>
<organism evidence="3 4">
    <name type="scientific">Fervidicoccus fontis</name>
    <dbReference type="NCBI Taxonomy" id="683846"/>
    <lineage>
        <taxon>Archaea</taxon>
        <taxon>Thermoproteota</taxon>
        <taxon>Thermoprotei</taxon>
        <taxon>Fervidicoccales</taxon>
        <taxon>Fervidicoccaceae</taxon>
        <taxon>Fervidicoccus</taxon>
    </lineage>
</organism>
<evidence type="ECO:0000313" key="3">
    <source>
        <dbReference type="EMBL" id="PMB75943.1"/>
    </source>
</evidence>
<accession>A0A2J6N7X0</accession>
<dbReference type="EMBL" id="DSFH01000039">
    <property type="protein sequence ID" value="HEW63923.1"/>
    <property type="molecule type" value="Genomic_DNA"/>
</dbReference>